<evidence type="ECO:0000313" key="1">
    <source>
        <dbReference type="EMBL" id="KAK3271802.1"/>
    </source>
</evidence>
<comment type="caution">
    <text evidence="1">The sequence shown here is derived from an EMBL/GenBank/DDBJ whole genome shotgun (WGS) entry which is preliminary data.</text>
</comment>
<accession>A0AAE0L4R6</accession>
<evidence type="ECO:0000313" key="2">
    <source>
        <dbReference type="Proteomes" id="UP001190700"/>
    </source>
</evidence>
<sequence length="114" mass="12996">MGAGQKTMQIPVPNAQSLEDVLGDFGSLFVFPRVEGRVITEFTIGWPCYSLYRPTIDGFQYHFRMDGIEKRNAQRVVQWDTRNCVLERAGTAERKKQRAEMLSNPVFNPVARSA</sequence>
<name>A0AAE0L4R6_9CHLO</name>
<keyword evidence="2" id="KW-1185">Reference proteome</keyword>
<dbReference type="EMBL" id="LGRX02009360">
    <property type="protein sequence ID" value="KAK3271802.1"/>
    <property type="molecule type" value="Genomic_DNA"/>
</dbReference>
<dbReference type="AlphaFoldDB" id="A0AAE0L4R6"/>
<reference evidence="1 2" key="1">
    <citation type="journal article" date="2015" name="Genome Biol. Evol.">
        <title>Comparative Genomics of a Bacterivorous Green Alga Reveals Evolutionary Causalities and Consequences of Phago-Mixotrophic Mode of Nutrition.</title>
        <authorList>
            <person name="Burns J.A."/>
            <person name="Paasch A."/>
            <person name="Narechania A."/>
            <person name="Kim E."/>
        </authorList>
    </citation>
    <scope>NUCLEOTIDE SEQUENCE [LARGE SCALE GENOMIC DNA]</scope>
    <source>
        <strain evidence="1 2">PLY_AMNH</strain>
    </source>
</reference>
<protein>
    <submittedName>
        <fullName evidence="1">Uncharacterized protein</fullName>
    </submittedName>
</protein>
<organism evidence="1 2">
    <name type="scientific">Cymbomonas tetramitiformis</name>
    <dbReference type="NCBI Taxonomy" id="36881"/>
    <lineage>
        <taxon>Eukaryota</taxon>
        <taxon>Viridiplantae</taxon>
        <taxon>Chlorophyta</taxon>
        <taxon>Pyramimonadophyceae</taxon>
        <taxon>Pyramimonadales</taxon>
        <taxon>Pyramimonadaceae</taxon>
        <taxon>Cymbomonas</taxon>
    </lineage>
</organism>
<dbReference type="Proteomes" id="UP001190700">
    <property type="component" value="Unassembled WGS sequence"/>
</dbReference>
<gene>
    <name evidence="1" type="ORF">CYMTET_19877</name>
</gene>
<proteinExistence type="predicted"/>